<dbReference type="InterPro" id="IPR028978">
    <property type="entry name" value="Chorismate_lyase_/UTRA_dom_sf"/>
</dbReference>
<comment type="caution">
    <text evidence="6">The sequence shown here is derived from an EMBL/GenBank/DDBJ whole genome shotgun (WGS) entry which is preliminary data.</text>
</comment>
<dbReference type="Pfam" id="PF07702">
    <property type="entry name" value="UTRA"/>
    <property type="match status" value="1"/>
</dbReference>
<dbReference type="EMBL" id="SRRQ01000001">
    <property type="protein sequence ID" value="TWW11951.1"/>
    <property type="molecule type" value="Genomic_DNA"/>
</dbReference>
<evidence type="ECO:0000313" key="6">
    <source>
        <dbReference type="EMBL" id="TWW11951.1"/>
    </source>
</evidence>
<gene>
    <name evidence="6" type="ORF">LABALGLTS371_01620</name>
</gene>
<dbReference type="Proteomes" id="UP000321659">
    <property type="component" value="Unassembled WGS sequence"/>
</dbReference>
<dbReference type="InterPro" id="IPR036388">
    <property type="entry name" value="WH-like_DNA-bd_sf"/>
</dbReference>
<keyword evidence="1" id="KW-0678">Repressor</keyword>
<dbReference type="GO" id="GO:0045892">
    <property type="term" value="P:negative regulation of DNA-templated transcription"/>
    <property type="evidence" value="ECO:0007669"/>
    <property type="project" value="TreeGrafter"/>
</dbReference>
<evidence type="ECO:0000256" key="3">
    <source>
        <dbReference type="ARBA" id="ARBA00023125"/>
    </source>
</evidence>
<protein>
    <submittedName>
        <fullName evidence="6">GntR family transcriptional regulator</fullName>
    </submittedName>
</protein>
<dbReference type="GO" id="GO:0003700">
    <property type="term" value="F:DNA-binding transcription factor activity"/>
    <property type="evidence" value="ECO:0007669"/>
    <property type="project" value="InterPro"/>
</dbReference>
<keyword evidence="2" id="KW-0805">Transcription regulation</keyword>
<dbReference type="InterPro" id="IPR011663">
    <property type="entry name" value="UTRA"/>
</dbReference>
<dbReference type="PROSITE" id="PS50949">
    <property type="entry name" value="HTH_GNTR"/>
    <property type="match status" value="1"/>
</dbReference>
<dbReference type="SMART" id="SM00866">
    <property type="entry name" value="UTRA"/>
    <property type="match status" value="1"/>
</dbReference>
<dbReference type="SMART" id="SM00345">
    <property type="entry name" value="HTH_GNTR"/>
    <property type="match status" value="1"/>
</dbReference>
<dbReference type="RefSeq" id="WP_146302289.1">
    <property type="nucleotide sequence ID" value="NZ_JANXKU010000001.1"/>
</dbReference>
<keyword evidence="4" id="KW-0804">Transcription</keyword>
<dbReference type="CDD" id="cd07377">
    <property type="entry name" value="WHTH_GntR"/>
    <property type="match status" value="1"/>
</dbReference>
<dbReference type="InterPro" id="IPR036390">
    <property type="entry name" value="WH_DNA-bd_sf"/>
</dbReference>
<evidence type="ECO:0000256" key="2">
    <source>
        <dbReference type="ARBA" id="ARBA00023015"/>
    </source>
</evidence>
<dbReference type="SUPFAM" id="SSF46785">
    <property type="entry name" value="Winged helix' DNA-binding domain"/>
    <property type="match status" value="1"/>
</dbReference>
<dbReference type="PRINTS" id="PR00035">
    <property type="entry name" value="HTHGNTR"/>
</dbReference>
<dbReference type="SUPFAM" id="SSF64288">
    <property type="entry name" value="Chorismate lyase-like"/>
    <property type="match status" value="1"/>
</dbReference>
<dbReference type="Gene3D" id="3.40.1410.10">
    <property type="entry name" value="Chorismate lyase-like"/>
    <property type="match status" value="1"/>
</dbReference>
<dbReference type="Gene3D" id="1.10.10.10">
    <property type="entry name" value="Winged helix-like DNA-binding domain superfamily/Winged helix DNA-binding domain"/>
    <property type="match status" value="1"/>
</dbReference>
<dbReference type="PANTHER" id="PTHR44846:SF5">
    <property type="entry name" value="HTH-TYPE TRANSCRIPTIONAL REGULATOR GMUR"/>
    <property type="match status" value="1"/>
</dbReference>
<evidence type="ECO:0000256" key="4">
    <source>
        <dbReference type="ARBA" id="ARBA00023163"/>
    </source>
</evidence>
<reference evidence="6 7" key="1">
    <citation type="submission" date="2019-04" db="EMBL/GenBank/DDBJ databases">
        <title>In vitro growth and metabolic characteristics of meat-borne Lactobacillus algidus strains.</title>
        <authorList>
            <person name="Sade E."/>
            <person name="Per J."/>
            <person name="Tytti H."/>
            <person name="Johanna B.K."/>
        </authorList>
    </citation>
    <scope>NUCLEOTIDE SEQUENCE [LARGE SCALE GENOMIC DNA]</scope>
    <source>
        <strain evidence="6 7">LTS37-1</strain>
    </source>
</reference>
<dbReference type="FunFam" id="3.40.1410.10:FF:000008">
    <property type="entry name" value="Transcriptional regulator, GntR family"/>
    <property type="match status" value="1"/>
</dbReference>
<keyword evidence="3" id="KW-0238">DNA-binding</keyword>
<organism evidence="6 7">
    <name type="scientific">Dellaglioa algida</name>
    <dbReference type="NCBI Taxonomy" id="105612"/>
    <lineage>
        <taxon>Bacteria</taxon>
        <taxon>Bacillati</taxon>
        <taxon>Bacillota</taxon>
        <taxon>Bacilli</taxon>
        <taxon>Lactobacillales</taxon>
        <taxon>Lactobacillaceae</taxon>
        <taxon>Dellaglioa</taxon>
    </lineage>
</organism>
<proteinExistence type="predicted"/>
<dbReference type="Pfam" id="PF00392">
    <property type="entry name" value="GntR"/>
    <property type="match status" value="1"/>
</dbReference>
<evidence type="ECO:0000256" key="1">
    <source>
        <dbReference type="ARBA" id="ARBA00022491"/>
    </source>
</evidence>
<dbReference type="GO" id="GO:0003677">
    <property type="term" value="F:DNA binding"/>
    <property type="evidence" value="ECO:0007669"/>
    <property type="project" value="UniProtKB-KW"/>
</dbReference>
<dbReference type="InterPro" id="IPR000524">
    <property type="entry name" value="Tscrpt_reg_HTH_GntR"/>
</dbReference>
<feature type="domain" description="HTH gntR-type" evidence="5">
    <location>
        <begin position="1"/>
        <end position="69"/>
    </location>
</feature>
<name>A0A5C6MG98_9LACO</name>
<dbReference type="AlphaFoldDB" id="A0A5C6MG98"/>
<dbReference type="PANTHER" id="PTHR44846">
    <property type="entry name" value="MANNOSYL-D-GLYCERATE TRANSPORT/METABOLISM SYSTEM REPRESSOR MNGR-RELATED"/>
    <property type="match status" value="1"/>
</dbReference>
<dbReference type="InterPro" id="IPR050679">
    <property type="entry name" value="Bact_HTH_transcr_reg"/>
</dbReference>
<evidence type="ECO:0000313" key="7">
    <source>
        <dbReference type="Proteomes" id="UP000321659"/>
    </source>
</evidence>
<evidence type="ECO:0000259" key="5">
    <source>
        <dbReference type="PROSITE" id="PS50949"/>
    </source>
</evidence>
<accession>A0A5C6MG98</accession>
<sequence length="242" mass="27433">MAKYKEIAATIRKRISDGTYPAKTALPEQIKLAQEFKTSRMTIQKALEILTFEDLIYSKQGSGTFIKSNAASLSQLDTGINQYIGTTALFKGKSEVRSQVLEKKLRLPTPDESEYLQLDEIEAVYDIIRLRFLDGKPYSIEHSVMPAKILKNLTKEILEKSIYYYLENKLGLKIGSAYRKISADKPNDMDQKYLKCDLTEPVLQVEQTVFLQNGIPFEYSTTRHRYDQGSIITVTKGNGAPA</sequence>